<evidence type="ECO:0000313" key="1">
    <source>
        <dbReference type="EMBL" id="GAA4325492.1"/>
    </source>
</evidence>
<gene>
    <name evidence="1" type="ORF">GCM10023184_13490</name>
</gene>
<comment type="caution">
    <text evidence="1">The sequence shown here is derived from an EMBL/GenBank/DDBJ whole genome shotgun (WGS) entry which is preliminary data.</text>
</comment>
<protein>
    <recommendedName>
        <fullName evidence="3">Cell division protein</fullName>
    </recommendedName>
</protein>
<dbReference type="CDD" id="cd07820">
    <property type="entry name" value="SRPBCC_3"/>
    <property type="match status" value="1"/>
</dbReference>
<sequence>MSLLLLETRIQAPVDLCFDLARSVEVHLESTSHTHERAVSGRLRGLCELGDRITWRARHFGIYQHLTVAITEMRPYAHFQDRMVEGAFAGFIHDHFFEAAGGTTLMRDRFDYSAPYGLLGTFAEWAFLDRYMHRLLERRNSVIRQLAEAGWQPPGRDRYTAGGPPQP</sequence>
<keyword evidence="2" id="KW-1185">Reference proteome</keyword>
<dbReference type="EMBL" id="BAABGY010000006">
    <property type="protein sequence ID" value="GAA4325492.1"/>
    <property type="molecule type" value="Genomic_DNA"/>
</dbReference>
<dbReference type="InterPro" id="IPR023393">
    <property type="entry name" value="START-like_dom_sf"/>
</dbReference>
<dbReference type="SUPFAM" id="SSF55961">
    <property type="entry name" value="Bet v1-like"/>
    <property type="match status" value="1"/>
</dbReference>
<dbReference type="Proteomes" id="UP001501725">
    <property type="component" value="Unassembled WGS sequence"/>
</dbReference>
<name>A0ABP8GJF2_9BACT</name>
<accession>A0ABP8GJF2</accession>
<proteinExistence type="predicted"/>
<organism evidence="1 2">
    <name type="scientific">Flaviaesturariibacter amylovorans</name>
    <dbReference type="NCBI Taxonomy" id="1084520"/>
    <lineage>
        <taxon>Bacteria</taxon>
        <taxon>Pseudomonadati</taxon>
        <taxon>Bacteroidota</taxon>
        <taxon>Chitinophagia</taxon>
        <taxon>Chitinophagales</taxon>
        <taxon>Chitinophagaceae</taxon>
        <taxon>Flaviaestuariibacter</taxon>
    </lineage>
</organism>
<dbReference type="Gene3D" id="3.30.530.20">
    <property type="match status" value="1"/>
</dbReference>
<dbReference type="RefSeq" id="WP_345254501.1">
    <property type="nucleotide sequence ID" value="NZ_BAABGY010000006.1"/>
</dbReference>
<reference evidence="2" key="1">
    <citation type="journal article" date="2019" name="Int. J. Syst. Evol. Microbiol.">
        <title>The Global Catalogue of Microorganisms (GCM) 10K type strain sequencing project: providing services to taxonomists for standard genome sequencing and annotation.</title>
        <authorList>
            <consortium name="The Broad Institute Genomics Platform"/>
            <consortium name="The Broad Institute Genome Sequencing Center for Infectious Disease"/>
            <person name="Wu L."/>
            <person name="Ma J."/>
        </authorList>
    </citation>
    <scope>NUCLEOTIDE SEQUENCE [LARGE SCALE GENOMIC DNA]</scope>
    <source>
        <strain evidence="2">JCM 17919</strain>
    </source>
</reference>
<evidence type="ECO:0008006" key="3">
    <source>
        <dbReference type="Google" id="ProtNLM"/>
    </source>
</evidence>
<evidence type="ECO:0000313" key="2">
    <source>
        <dbReference type="Proteomes" id="UP001501725"/>
    </source>
</evidence>